<comment type="caution">
    <text evidence="8">The sequence shown here is derived from an EMBL/GenBank/DDBJ whole genome shotgun (WGS) entry which is preliminary data.</text>
</comment>
<evidence type="ECO:0000256" key="6">
    <source>
        <dbReference type="SAM" id="MobiDB-lite"/>
    </source>
</evidence>
<evidence type="ECO:0000256" key="5">
    <source>
        <dbReference type="ARBA" id="ARBA00023136"/>
    </source>
</evidence>
<keyword evidence="4 7" id="KW-1133">Transmembrane helix</keyword>
<feature type="transmembrane region" description="Helical" evidence="7">
    <location>
        <begin position="396"/>
        <end position="418"/>
    </location>
</feature>
<feature type="transmembrane region" description="Helical" evidence="7">
    <location>
        <begin position="94"/>
        <end position="113"/>
    </location>
</feature>
<dbReference type="PANTHER" id="PTHR45649">
    <property type="entry name" value="AMINO-ACID PERMEASE BAT1"/>
    <property type="match status" value="1"/>
</dbReference>
<dbReference type="PIRSF" id="PIRSF006060">
    <property type="entry name" value="AA_transporter"/>
    <property type="match status" value="1"/>
</dbReference>
<dbReference type="Proteomes" id="UP001168146">
    <property type="component" value="Unassembled WGS sequence"/>
</dbReference>
<feature type="region of interest" description="Disordered" evidence="6">
    <location>
        <begin position="1"/>
        <end position="26"/>
    </location>
</feature>
<gene>
    <name evidence="8" type="ORF">LTR82_012552</name>
</gene>
<proteinExistence type="predicted"/>
<feature type="transmembrane region" description="Helical" evidence="7">
    <location>
        <begin position="214"/>
        <end position="233"/>
    </location>
</feature>
<evidence type="ECO:0000256" key="2">
    <source>
        <dbReference type="ARBA" id="ARBA00022448"/>
    </source>
</evidence>
<feature type="transmembrane region" description="Helical" evidence="7">
    <location>
        <begin position="253"/>
        <end position="274"/>
    </location>
</feature>
<evidence type="ECO:0000256" key="4">
    <source>
        <dbReference type="ARBA" id="ARBA00022989"/>
    </source>
</evidence>
<evidence type="ECO:0008006" key="10">
    <source>
        <dbReference type="Google" id="ProtNLM"/>
    </source>
</evidence>
<dbReference type="Gene3D" id="1.20.1740.10">
    <property type="entry name" value="Amino acid/polyamine transporter I"/>
    <property type="match status" value="1"/>
</dbReference>
<evidence type="ECO:0000256" key="3">
    <source>
        <dbReference type="ARBA" id="ARBA00022692"/>
    </source>
</evidence>
<keyword evidence="3 7" id="KW-0812">Transmembrane</keyword>
<evidence type="ECO:0000256" key="1">
    <source>
        <dbReference type="ARBA" id="ARBA00004141"/>
    </source>
</evidence>
<accession>A0AAN6FF39</accession>
<reference evidence="8" key="1">
    <citation type="submission" date="2021-12" db="EMBL/GenBank/DDBJ databases">
        <title>Black yeast isolated from Biological Soil Crust.</title>
        <authorList>
            <person name="Kurbessoian T."/>
        </authorList>
    </citation>
    <scope>NUCLEOTIDE SEQUENCE</scope>
    <source>
        <strain evidence="8">CCFEE 5208</strain>
    </source>
</reference>
<feature type="transmembrane region" description="Helical" evidence="7">
    <location>
        <begin position="295"/>
        <end position="315"/>
    </location>
</feature>
<dbReference type="InterPro" id="IPR002293">
    <property type="entry name" value="AA/rel_permease1"/>
</dbReference>
<keyword evidence="5 7" id="KW-0472">Membrane</keyword>
<dbReference type="GO" id="GO:0016020">
    <property type="term" value="C:membrane"/>
    <property type="evidence" value="ECO:0007669"/>
    <property type="project" value="UniProtKB-SubCell"/>
</dbReference>
<sequence>MDTKETDIVAVSPYRDAQSPSEHDDDKVISKSVPEKFRGTTTDRHDMLLLGKKQVLRRNFNFLTMLGFSSTVMTAWEILPIISVFALEDGGLPIVFWAAIVGTVGLSFVYASLAEVASMFPTAGGQYHWVSELAPPRFQKGLSYSVGWLVALGWQVYLASVCFMIGGVIQGLIALNVESYVPRPYHATLLAMAVVAFAIIFNTVLAVRLPLIEGTVLILHVAGLFAVTIPLWVMAPRGNARDTLLVFTNSGGWPSTGLAALIGMTSVVGTLVGYDCSVHMSEEVKDASRTVPRTLLWSFIPNALMFLVMGVTYIFCIGDLDSVMNTAYGQPFIQVFFNATQSNAGTTVMVVIIIVMLTSAAIGEVATASRQLWSFARDEGLPGSTWLSKVSPGWNIPLRAVVVSFVVTSLLSLVNLGSSEALNAITSLGGTSILFSYFLTLSCLVWRRLFGAPLPPRPWSMGRYGIFVNVAALVFVTPMLFFYVWPLATPVTPQNMNWSIVLFFGVLLVAAIHYLVKARHVYVGPVMLVKRVQ</sequence>
<dbReference type="Pfam" id="PF13520">
    <property type="entry name" value="AA_permease_2"/>
    <property type="match status" value="1"/>
</dbReference>
<dbReference type="EMBL" id="JASUXU010000051">
    <property type="protein sequence ID" value="KAK0315225.1"/>
    <property type="molecule type" value="Genomic_DNA"/>
</dbReference>
<evidence type="ECO:0000256" key="7">
    <source>
        <dbReference type="SAM" id="Phobius"/>
    </source>
</evidence>
<name>A0AAN6FF39_9PEZI</name>
<keyword evidence="2" id="KW-0813">Transport</keyword>
<feature type="transmembrane region" description="Helical" evidence="7">
    <location>
        <begin position="60"/>
        <end position="82"/>
    </location>
</feature>
<organism evidence="8 9">
    <name type="scientific">Friedmanniomyces endolithicus</name>
    <dbReference type="NCBI Taxonomy" id="329885"/>
    <lineage>
        <taxon>Eukaryota</taxon>
        <taxon>Fungi</taxon>
        <taxon>Dikarya</taxon>
        <taxon>Ascomycota</taxon>
        <taxon>Pezizomycotina</taxon>
        <taxon>Dothideomycetes</taxon>
        <taxon>Dothideomycetidae</taxon>
        <taxon>Mycosphaerellales</taxon>
        <taxon>Teratosphaeriaceae</taxon>
        <taxon>Friedmanniomyces</taxon>
    </lineage>
</organism>
<evidence type="ECO:0000313" key="9">
    <source>
        <dbReference type="Proteomes" id="UP001168146"/>
    </source>
</evidence>
<feature type="transmembrane region" description="Helical" evidence="7">
    <location>
        <begin position="146"/>
        <end position="173"/>
    </location>
</feature>
<feature type="transmembrane region" description="Helical" evidence="7">
    <location>
        <begin position="424"/>
        <end position="446"/>
    </location>
</feature>
<dbReference type="GO" id="GO:0022857">
    <property type="term" value="F:transmembrane transporter activity"/>
    <property type="evidence" value="ECO:0007669"/>
    <property type="project" value="InterPro"/>
</dbReference>
<dbReference type="PANTHER" id="PTHR45649:SF41">
    <property type="entry name" value="TRANSPORTER, PUTATIVE (EUROFUNG)-RELATED"/>
    <property type="match status" value="1"/>
</dbReference>
<feature type="transmembrane region" description="Helical" evidence="7">
    <location>
        <begin position="466"/>
        <end position="485"/>
    </location>
</feature>
<feature type="transmembrane region" description="Helical" evidence="7">
    <location>
        <begin position="347"/>
        <end position="367"/>
    </location>
</feature>
<feature type="transmembrane region" description="Helical" evidence="7">
    <location>
        <begin position="185"/>
        <end position="207"/>
    </location>
</feature>
<feature type="transmembrane region" description="Helical" evidence="7">
    <location>
        <begin position="497"/>
        <end position="516"/>
    </location>
</feature>
<protein>
    <recommendedName>
        <fullName evidence="10">Amino acid permease/ SLC12A domain-containing protein</fullName>
    </recommendedName>
</protein>
<comment type="subcellular location">
    <subcellularLocation>
        <location evidence="1">Membrane</location>
        <topology evidence="1">Multi-pass membrane protein</topology>
    </subcellularLocation>
</comment>
<evidence type="ECO:0000313" key="8">
    <source>
        <dbReference type="EMBL" id="KAK0315225.1"/>
    </source>
</evidence>
<dbReference type="AlphaFoldDB" id="A0AAN6FF39"/>